<dbReference type="STRING" id="1646377.BS640_03565"/>
<gene>
    <name evidence="1" type="ORF">BS640_03565</name>
</gene>
<organism evidence="1 2">
    <name type="scientific">Rouxiella badensis</name>
    <dbReference type="NCBI Taxonomy" id="1646377"/>
    <lineage>
        <taxon>Bacteria</taxon>
        <taxon>Pseudomonadati</taxon>
        <taxon>Pseudomonadota</taxon>
        <taxon>Gammaproteobacteria</taxon>
        <taxon>Enterobacterales</taxon>
        <taxon>Yersiniaceae</taxon>
        <taxon>Rouxiella</taxon>
    </lineage>
</organism>
<dbReference type="GeneID" id="93567231"/>
<dbReference type="EMBL" id="MRWE01000004">
    <property type="protein sequence ID" value="ORJ26820.1"/>
    <property type="molecule type" value="Genomic_DNA"/>
</dbReference>
<dbReference type="Proteomes" id="UP000192536">
    <property type="component" value="Unassembled WGS sequence"/>
</dbReference>
<sequence length="292" mass="32948">MDPSALSPQLQKLHGGGHFYKKVNQLREVLREKLTEVYRLEQYDVFMVQSVSVGLAMLSHLLHKQNISLSLANHQHYQPIDMLFPHAVAEGRENSGVQIVTHVNPYTGELNRLHHPAKGIVVDASHSFATNMHDDLIKQGSIFLAPLHKHASVAVGLTLIAVRPEEYSMLLRSELRLFERATVSETPLTMALETINTPGWQPYNVASVDAIDLWLPDGERLQSIGEPGLPFCCFKVPSFSHEQRKAVKEMNGSYFEHSGTLRLSRWMRGKHGRPVNCTGSVFEDISKLWNIR</sequence>
<name>A0A1X0WJ81_9GAMM</name>
<keyword evidence="2" id="KW-1185">Reference proteome</keyword>
<dbReference type="Pfam" id="PF19488">
    <property type="entry name" value="DUF6024"/>
    <property type="match status" value="1"/>
</dbReference>
<dbReference type="AlphaFoldDB" id="A0A1X0WJ81"/>
<evidence type="ECO:0000313" key="1">
    <source>
        <dbReference type="EMBL" id="ORJ26820.1"/>
    </source>
</evidence>
<evidence type="ECO:0000313" key="2">
    <source>
        <dbReference type="Proteomes" id="UP000192536"/>
    </source>
</evidence>
<comment type="caution">
    <text evidence="1">The sequence shown here is derived from an EMBL/GenBank/DDBJ whole genome shotgun (WGS) entry which is preliminary data.</text>
</comment>
<dbReference type="RefSeq" id="WP_017492299.1">
    <property type="nucleotide sequence ID" value="NZ_CAUQAZ010000150.1"/>
</dbReference>
<dbReference type="InterPro" id="IPR046066">
    <property type="entry name" value="DUF6024"/>
</dbReference>
<reference evidence="1 2" key="1">
    <citation type="journal article" date="2017" name="Int. J. Syst. Evol. Microbiol.">
        <title>Rouxiella badensis sp. nov. and Rouxiella silvae sp. nov. isolated from peat bog soil in Germany and emendation of the genus description.</title>
        <authorList>
            <person name="Le Fleche-Mateos A."/>
            <person name="Kugler J.H."/>
            <person name="Hansen S.H."/>
            <person name="Syldatk C."/>
            <person name="Hausmann R."/>
            <person name="Lomprez F."/>
            <person name="Vandenbogaert M."/>
            <person name="Manuguerra J.C."/>
            <person name="Grimont P.A."/>
        </authorList>
    </citation>
    <scope>NUCLEOTIDE SEQUENCE [LARGE SCALE GENOMIC DNA]</scope>
    <source>
        <strain evidence="1 2">DSM 100043</strain>
    </source>
</reference>
<proteinExistence type="predicted"/>
<protein>
    <submittedName>
        <fullName evidence="1">Uncharacterized protein</fullName>
    </submittedName>
</protein>
<accession>A0A1X0WJ81</accession>